<name>A0ABY2YAF2_9HYPH</name>
<accession>A0ABY2YAF2</accession>
<proteinExistence type="predicted"/>
<reference evidence="1 2" key="1">
    <citation type="submission" date="2019-06" db="EMBL/GenBank/DDBJ databases">
        <title>Ochrobactrum cricket sp.nov., isolated from the insect Teleogryllus occipitalis living in deserted cropland.</title>
        <authorList>
            <person name="Hu M."/>
        </authorList>
    </citation>
    <scope>NUCLEOTIDE SEQUENCE [LARGE SCALE GENOMIC DNA]</scope>
    <source>
        <strain evidence="1 2">LCB8</strain>
    </source>
</reference>
<sequence>MLAKTSSDYCVGLDFKGDQAHITLAVRSLFATAIFNRSFILLCPATVTVDCVSRQGSRVLIA</sequence>
<protein>
    <recommendedName>
        <fullName evidence="3">Transposase</fullName>
    </recommendedName>
</protein>
<keyword evidence="2" id="KW-1185">Reference proteome</keyword>
<evidence type="ECO:0000313" key="1">
    <source>
        <dbReference type="EMBL" id="TNV18541.1"/>
    </source>
</evidence>
<organism evidence="1 2">
    <name type="scientific">Ochrobactrum teleogrylli</name>
    <dbReference type="NCBI Taxonomy" id="2479765"/>
    <lineage>
        <taxon>Bacteria</taxon>
        <taxon>Pseudomonadati</taxon>
        <taxon>Pseudomonadota</taxon>
        <taxon>Alphaproteobacteria</taxon>
        <taxon>Hyphomicrobiales</taxon>
        <taxon>Brucellaceae</taxon>
        <taxon>Brucella/Ochrobactrum group</taxon>
        <taxon>Ochrobactrum</taxon>
    </lineage>
</organism>
<gene>
    <name evidence="1" type="ORF">FIC94_02740</name>
</gene>
<comment type="caution">
    <text evidence="1">The sequence shown here is derived from an EMBL/GenBank/DDBJ whole genome shotgun (WGS) entry which is preliminary data.</text>
</comment>
<dbReference type="Proteomes" id="UP000312784">
    <property type="component" value="Unassembled WGS sequence"/>
</dbReference>
<dbReference type="EMBL" id="VEWL01000001">
    <property type="protein sequence ID" value="TNV18541.1"/>
    <property type="molecule type" value="Genomic_DNA"/>
</dbReference>
<evidence type="ECO:0000313" key="2">
    <source>
        <dbReference type="Proteomes" id="UP000312784"/>
    </source>
</evidence>
<evidence type="ECO:0008006" key="3">
    <source>
        <dbReference type="Google" id="ProtNLM"/>
    </source>
</evidence>